<gene>
    <name evidence="2" type="ORF">H1P_4240001</name>
</gene>
<proteinExistence type="predicted"/>
<feature type="region of interest" description="Disordered" evidence="1">
    <location>
        <begin position="1"/>
        <end position="97"/>
    </location>
</feature>
<dbReference type="Proteomes" id="UP000320055">
    <property type="component" value="Unassembled WGS sequence"/>
</dbReference>
<reference evidence="2 3" key="1">
    <citation type="submission" date="2019-01" db="EMBL/GenBank/DDBJ databases">
        <authorList>
            <person name="Brito A."/>
        </authorList>
    </citation>
    <scope>NUCLEOTIDE SEQUENCE [LARGE SCALE GENOMIC DNA]</scope>
    <source>
        <strain evidence="2">1</strain>
    </source>
</reference>
<dbReference type="RefSeq" id="WP_144875092.1">
    <property type="nucleotide sequence ID" value="NZ_LR214160.1"/>
</dbReference>
<evidence type="ECO:0000313" key="2">
    <source>
        <dbReference type="EMBL" id="VEP16250.1"/>
    </source>
</evidence>
<feature type="compositionally biased region" description="Basic and acidic residues" evidence="1">
    <location>
        <begin position="78"/>
        <end position="87"/>
    </location>
</feature>
<evidence type="ECO:0000313" key="3">
    <source>
        <dbReference type="Proteomes" id="UP000320055"/>
    </source>
</evidence>
<sequence>MTDSSTRRRRIRKTSSESELSELSLPQTLTDGSRDRKRRTRSVTQPDDSKPLLEEPEIAEPSITSNPLPRQRATSQKIETEPRDEKIQLSMPKTPMTLGIDQSLAELVEERRSAL</sequence>
<organism evidence="2 3">
    <name type="scientific">Hyella patelloides LEGE 07179</name>
    <dbReference type="NCBI Taxonomy" id="945734"/>
    <lineage>
        <taxon>Bacteria</taxon>
        <taxon>Bacillati</taxon>
        <taxon>Cyanobacteriota</taxon>
        <taxon>Cyanophyceae</taxon>
        <taxon>Pleurocapsales</taxon>
        <taxon>Hyellaceae</taxon>
        <taxon>Hyella</taxon>
    </lineage>
</organism>
<protein>
    <submittedName>
        <fullName evidence="2">Uncharacterized protein</fullName>
    </submittedName>
</protein>
<dbReference type="AlphaFoldDB" id="A0A563VXV7"/>
<feature type="compositionally biased region" description="Polar residues" evidence="1">
    <location>
        <begin position="62"/>
        <end position="77"/>
    </location>
</feature>
<keyword evidence="3" id="KW-1185">Reference proteome</keyword>
<evidence type="ECO:0000256" key="1">
    <source>
        <dbReference type="SAM" id="MobiDB-lite"/>
    </source>
</evidence>
<accession>A0A563VXV7</accession>
<dbReference type="EMBL" id="CAACVJ010000362">
    <property type="protein sequence ID" value="VEP16250.1"/>
    <property type="molecule type" value="Genomic_DNA"/>
</dbReference>
<name>A0A563VXV7_9CYAN</name>